<dbReference type="InterPro" id="IPR029028">
    <property type="entry name" value="Alpha/beta_knot_MTases"/>
</dbReference>
<sequence length="485" mass="50438">MQSGAKVLHQCSPAHAWLFRAGSLRNMSKHTGRAAHDGADVLKITSTGNAFVKHCVKLRTSSKYRSEEGAILLVGSELLQEAAGAATGACLHVRTLILGEGVPPTQAAGAWLRAQRTVVATEPVMRKLTGLESAAKVDAAAEVDLPKPVDFLRGWPLDSAASSSVSQDAVSPSSIPSSSHPLQGFSSSRHANSRGGVPRAHLDGSSCIDDSSPKSNEREIEGNQARPGKQLHMQHASVRPPQSVPVSSMQEAGPPEQPESRHPVPSTTSGSSTSNMSLQGLTGRQEQGSSHARPLKRLLALDGVQDPGNLGTLMRSALAFGWDGVYLLQGCCSPFNDKAIKSSRGAVLRIAIGSGSLSELLNIAERHQLRLIAADPEPPIEQQQSPAHPLASSSTQGEDQPSNQHGSSPAAAPSGVCLVLGSEGQGLSPATSRVCVPVAVPMAGRMESLNVGIAGGILMWALSEGGAPKLLTRLDSLGLLSTAGR</sequence>
<dbReference type="GO" id="GO:0008173">
    <property type="term" value="F:RNA methyltransferase activity"/>
    <property type="evidence" value="ECO:0007669"/>
    <property type="project" value="InterPro"/>
</dbReference>
<dbReference type="InterPro" id="IPR001537">
    <property type="entry name" value="SpoU_MeTrfase"/>
</dbReference>
<dbReference type="InterPro" id="IPR029026">
    <property type="entry name" value="tRNA_m1G_MTases_N"/>
</dbReference>
<dbReference type="GO" id="GO:0032259">
    <property type="term" value="P:methylation"/>
    <property type="evidence" value="ECO:0007669"/>
    <property type="project" value="UniProtKB-KW"/>
</dbReference>
<dbReference type="InterPro" id="IPR029064">
    <property type="entry name" value="Ribosomal_eL30-like_sf"/>
</dbReference>
<accession>A0A7S3VMX8</accession>
<organism evidence="5">
    <name type="scientific">Dunaliella tertiolecta</name>
    <name type="common">Green alga</name>
    <dbReference type="NCBI Taxonomy" id="3047"/>
    <lineage>
        <taxon>Eukaryota</taxon>
        <taxon>Viridiplantae</taxon>
        <taxon>Chlorophyta</taxon>
        <taxon>core chlorophytes</taxon>
        <taxon>Chlorophyceae</taxon>
        <taxon>CS clade</taxon>
        <taxon>Chlamydomonadales</taxon>
        <taxon>Dunaliellaceae</taxon>
        <taxon>Dunaliella</taxon>
    </lineage>
</organism>
<evidence type="ECO:0000259" key="4">
    <source>
        <dbReference type="Pfam" id="PF00588"/>
    </source>
</evidence>
<dbReference type="Pfam" id="PF00588">
    <property type="entry name" value="SpoU_methylase"/>
    <property type="match status" value="1"/>
</dbReference>
<feature type="compositionally biased region" description="Basic and acidic residues" evidence="3">
    <location>
        <begin position="211"/>
        <end position="221"/>
    </location>
</feature>
<gene>
    <name evidence="5" type="ORF">DTER00134_LOCUS10788</name>
</gene>
<feature type="compositionally biased region" description="Low complexity" evidence="3">
    <location>
        <begin position="167"/>
        <end position="181"/>
    </location>
</feature>
<evidence type="ECO:0000256" key="2">
    <source>
        <dbReference type="ARBA" id="ARBA00022679"/>
    </source>
</evidence>
<proteinExistence type="predicted"/>
<dbReference type="SUPFAM" id="SSF55315">
    <property type="entry name" value="L30e-like"/>
    <property type="match status" value="1"/>
</dbReference>
<feature type="compositionally biased region" description="Polar residues" evidence="3">
    <location>
        <begin position="275"/>
        <end position="290"/>
    </location>
</feature>
<dbReference type="SUPFAM" id="SSF75217">
    <property type="entry name" value="alpha/beta knot"/>
    <property type="match status" value="1"/>
</dbReference>
<protein>
    <recommendedName>
        <fullName evidence="4">tRNA/rRNA methyltransferase SpoU type domain-containing protein</fullName>
    </recommendedName>
</protein>
<dbReference type="Gene3D" id="3.40.1280.10">
    <property type="match status" value="1"/>
</dbReference>
<name>A0A7S3VMX8_DUNTE</name>
<feature type="region of interest" description="Disordered" evidence="3">
    <location>
        <begin position="167"/>
        <end position="292"/>
    </location>
</feature>
<feature type="compositionally biased region" description="Polar residues" evidence="3">
    <location>
        <begin position="381"/>
        <end position="407"/>
    </location>
</feature>
<dbReference type="Gene3D" id="3.30.1330.30">
    <property type="match status" value="1"/>
</dbReference>
<feature type="region of interest" description="Disordered" evidence="3">
    <location>
        <begin position="379"/>
        <end position="411"/>
    </location>
</feature>
<keyword evidence="2" id="KW-0808">Transferase</keyword>
<reference evidence="5" key="1">
    <citation type="submission" date="2021-01" db="EMBL/GenBank/DDBJ databases">
        <authorList>
            <person name="Corre E."/>
            <person name="Pelletier E."/>
            <person name="Niang G."/>
            <person name="Scheremetjew M."/>
            <person name="Finn R."/>
            <person name="Kale V."/>
            <person name="Holt S."/>
            <person name="Cochrane G."/>
            <person name="Meng A."/>
            <person name="Brown T."/>
            <person name="Cohen L."/>
        </authorList>
    </citation>
    <scope>NUCLEOTIDE SEQUENCE</scope>
    <source>
        <strain evidence="5">CCMP1320</strain>
    </source>
</reference>
<dbReference type="PANTHER" id="PTHR43191">
    <property type="entry name" value="RRNA METHYLTRANSFERASE 3"/>
    <property type="match status" value="1"/>
</dbReference>
<dbReference type="GO" id="GO:0006396">
    <property type="term" value="P:RNA processing"/>
    <property type="evidence" value="ECO:0007669"/>
    <property type="project" value="InterPro"/>
</dbReference>
<dbReference type="GO" id="GO:0003723">
    <property type="term" value="F:RNA binding"/>
    <property type="evidence" value="ECO:0007669"/>
    <property type="project" value="InterPro"/>
</dbReference>
<feature type="compositionally biased region" description="Low complexity" evidence="3">
    <location>
        <begin position="237"/>
        <end position="248"/>
    </location>
</feature>
<dbReference type="CDD" id="cd18095">
    <property type="entry name" value="SpoU-like_rRNA-MTase"/>
    <property type="match status" value="1"/>
</dbReference>
<dbReference type="AlphaFoldDB" id="A0A7S3VMX8"/>
<keyword evidence="1" id="KW-0489">Methyltransferase</keyword>
<evidence type="ECO:0000256" key="3">
    <source>
        <dbReference type="SAM" id="MobiDB-lite"/>
    </source>
</evidence>
<evidence type="ECO:0000313" key="5">
    <source>
        <dbReference type="EMBL" id="CAE0495715.1"/>
    </source>
</evidence>
<dbReference type="InterPro" id="IPR051259">
    <property type="entry name" value="rRNA_Methyltransferase"/>
</dbReference>
<feature type="domain" description="tRNA/rRNA methyltransferase SpoU type" evidence="4">
    <location>
        <begin position="298"/>
        <end position="460"/>
    </location>
</feature>
<dbReference type="EMBL" id="HBIP01018295">
    <property type="protein sequence ID" value="CAE0495715.1"/>
    <property type="molecule type" value="Transcribed_RNA"/>
</dbReference>
<dbReference type="PANTHER" id="PTHR43191:SF2">
    <property type="entry name" value="RRNA METHYLTRANSFERASE 3, MITOCHONDRIAL"/>
    <property type="match status" value="1"/>
</dbReference>
<evidence type="ECO:0000256" key="1">
    <source>
        <dbReference type="ARBA" id="ARBA00022603"/>
    </source>
</evidence>